<sequence length="1841" mass="205350">MPIMTTYLSLIMLALSVCGQDLPSSPHGCTEGSCYPATGNLLIGRAVNLSATSTCGLDGPEQYCIVSHLQESDKCFECNSRHPYNPHHHRNSHRIENVIYLMDRNGDHTWWQSVNGQEDVSIRLNLEAEFHFTHLIMKFKTFRPAAMMIERSADFGRTWRPYRYFASNCTRTFPGIPANGLHHINDVICEERYSDIEPSTDGEVIYKVLDPAIHVKDPYSLDIQELLRITNLRINFTKLNTLGDDLLDRRSDVLQKYYYAIYELVVRGSCFCYGHASECAPVPGVNTRESGMIHGRCVCKHNTEGLNCERCRDFHNDLPWMPAEAENPHTCRECNCNGHSNQCHFDMAVYLATGNVSGGVCEGCLHNTMGRNCEMCKPFYYQDPNRDIRDPQVCVACDCDPVGSLEGGVCDSHTDPDMGMITGQCRCKANVKGMRCDDCKEGYFGLSQNDPLGCQPCNCDPRGIIVMEAPCDQISGDCSCKRYVTGRYCNQCLPEYWGLSNDLAGCRPCDCDFGGSFNNRCMMENGQCDCRRHLIGRQCSDVQPGYFCAPLDYYKYEAEDANVHSPSDSALPGRVRPQATNECVQHLSSQLRRHRRHRRISNSQQNQAALRRIRQLQQTPDVRAVFREHTPSHMLSWTGPGFARVKDGAGLVFTIDNIPYAMEYDIMIRYEPESTEDWEAVVSITSVMLPSSLRCGNLLPTEQLYTVTLPHRSRYIQMPRPFCFEPSNRYIVAIRFQRHGVSHRHLTAFILVDSLVLIPTYTELPGFQGNEPEAEQRREDMIRYMCLDSFMITPMPVLAEMCSKLICSISSIIHDGALPCQCDPQGSLSGECDKVGGQCHCKPNVMGRRCDQCVPGTYGFGVNGCIACDCHPEGSLSHQCDPVTGHCQCRQGATGRQCSDCQPGQWGFPNCSPCQCNGHADLCDPHTGECNECRDYTAGHLCERCVDGFFGNPALGSGEHCRPCPCPGNPGSDHFNGHSCYPDHTSNQIICNCKQGYTGPRCNQCAPGYYGNPEQSGGQCLACVCNGNIDTQDPESCDPRTGQCLKCLYHTDGPSCAHCQQGYYGNALAHDCRRCTCVVAGTIKSACSDGQCHCDQQTGACPCRENVVGDNCDQCATNHWNYGQDRGCETCDCHPHHAQGSHCNMFTGQCYCQSGFGGKKCTECEQFHWGDPRVHCQECNCNQVGSEIEQCDRVTGECKCREGAAGRRCDECARGFSGTFPRCVPCHPCFQQWDDVLCQIKRDLDHIQYTVQKILNSGVTPGVGDKRIKELEKKLKQVQDLIGMEDSDRLHQLIGLSIDDLRAEIAFTDGRLMGISRELNTTAEKDITLKDILNNLERELKDINTTVAHKQRELNDYLTSGFADQFRKVQKYYRESLQAEERCNASVSGPLSPVKQSNQTRVLTEELLNASKDKFLRTLAAQNKSLSELQHKAHDLDKKVHHLSHKVCGGHSNSSVNGSCSGSRCGGAGCRDEQGNRVCGGEGCNGTASTSVAALNNAKNVTDSLKAANEELQGVLKKLQDLATVTQDAKNQAVNTLDKAQKMKDHFENNNKKLKDFIKKIRDFLTEEGADPESIEKVALQVLSISLPLNRTTLNKTISQIKDTLSNLTHIEGIVNETSQHLSKAKELLDKAKDAKNQAERVKESANKTKQALDDSEKAIEDARAALKEAHTNLNSTRNATAEVEDTLSQLEDKQMDVMMRLSNLSMELEALKNKTEQNKQMAVEAKELANNATQLASSLEQSVNDTEKRYRELQMKVESLGDGGDLNSINQKAIKMKKDAEDLLNKAKSGIKQLDKLEKKLKNNEQRMEDQRVELEGLKDNATMVRDKIREHVQKYSHCQ</sequence>
<protein>
    <submittedName>
        <fullName evidence="21 22">Laminin subunit beta-1-like</fullName>
    </submittedName>
</protein>
<feature type="disulfide bond" evidence="13">
    <location>
        <begin position="868"/>
        <end position="880"/>
    </location>
</feature>
<evidence type="ECO:0000313" key="21">
    <source>
        <dbReference type="RefSeq" id="XP_028265523.1"/>
    </source>
</evidence>
<keyword evidence="20" id="KW-1185">Reference proteome</keyword>
<feature type="disulfide bond" evidence="13">
    <location>
        <begin position="1179"/>
        <end position="1191"/>
    </location>
</feature>
<dbReference type="PROSITE" id="PS50027">
    <property type="entry name" value="EGF_LAM_2"/>
    <property type="match status" value="11"/>
</dbReference>
<keyword evidence="3" id="KW-0272">Extracellular matrix</keyword>
<keyword evidence="12 13" id="KW-0424">Laminin EGF-like domain</keyword>
<feature type="domain" description="Laminin EGF-like" evidence="17">
    <location>
        <begin position="270"/>
        <end position="333"/>
    </location>
</feature>
<keyword evidence="9 14" id="KW-0175">Coiled coil</keyword>
<dbReference type="FunFam" id="2.10.25.10:FF:000145">
    <property type="entry name" value="Laminin subunit beta 1"/>
    <property type="match status" value="1"/>
</dbReference>
<keyword evidence="7" id="KW-0084">Basement membrane</keyword>
<dbReference type="Gene3D" id="2.170.300.10">
    <property type="entry name" value="Tie2 ligand-binding domain superfamily"/>
    <property type="match status" value="1"/>
</dbReference>
<evidence type="ECO:0000256" key="1">
    <source>
        <dbReference type="ARBA" id="ARBA00004302"/>
    </source>
</evidence>
<dbReference type="Pfam" id="PF00055">
    <property type="entry name" value="Laminin_N"/>
    <property type="match status" value="1"/>
</dbReference>
<gene>
    <name evidence="21 22" type="primary">LOC114438408</name>
</gene>
<evidence type="ECO:0000256" key="14">
    <source>
        <dbReference type="SAM" id="Coils"/>
    </source>
</evidence>
<feature type="domain" description="Laminin N-terminal" evidence="19">
    <location>
        <begin position="30"/>
        <end position="269"/>
    </location>
</feature>
<dbReference type="SMART" id="SM00180">
    <property type="entry name" value="EGF_Lam"/>
    <property type="match status" value="13"/>
</dbReference>
<feature type="disulfide bond" evidence="13">
    <location>
        <begin position="492"/>
        <end position="506"/>
    </location>
</feature>
<dbReference type="InterPro" id="IPR013015">
    <property type="entry name" value="Laminin_IV_B"/>
</dbReference>
<feature type="domain" description="Laminin EGF-like" evidence="17">
    <location>
        <begin position="397"/>
        <end position="456"/>
    </location>
</feature>
<feature type="coiled-coil region" evidence="14">
    <location>
        <begin position="1498"/>
        <end position="1557"/>
    </location>
</feature>
<feature type="signal peptide" evidence="16">
    <location>
        <begin position="1"/>
        <end position="19"/>
    </location>
</feature>
<dbReference type="Gene3D" id="2.10.25.10">
    <property type="entry name" value="Laminin"/>
    <property type="match status" value="11"/>
</dbReference>
<feature type="domain" description="Laminin EGF-like" evidence="17">
    <location>
        <begin position="820"/>
        <end position="867"/>
    </location>
</feature>
<dbReference type="GeneID" id="114438408"/>
<dbReference type="GO" id="GO:0009888">
    <property type="term" value="P:tissue development"/>
    <property type="evidence" value="ECO:0007669"/>
    <property type="project" value="TreeGrafter"/>
</dbReference>
<feature type="domain" description="Laminin EGF-like" evidence="17">
    <location>
        <begin position="1023"/>
        <end position="1074"/>
    </location>
</feature>
<dbReference type="SUPFAM" id="SSF57196">
    <property type="entry name" value="EGF/Laminin"/>
    <property type="match status" value="12"/>
</dbReference>
<keyword evidence="8" id="KW-0130">Cell adhesion</keyword>
<dbReference type="PROSITE" id="PS00022">
    <property type="entry name" value="EGF_1"/>
    <property type="match status" value="1"/>
</dbReference>
<dbReference type="OrthoDB" id="5985440at2759"/>
<comment type="caution">
    <text evidence="13">Lacks conserved residue(s) required for the propagation of feature annotation.</text>
</comment>
<feature type="chain" id="PRO_5044651253" evidence="16">
    <location>
        <begin position="20"/>
        <end position="1841"/>
    </location>
</feature>
<evidence type="ECO:0000259" key="17">
    <source>
        <dbReference type="PROSITE" id="PS50027"/>
    </source>
</evidence>
<dbReference type="FunFam" id="2.170.300.10:FF:000001">
    <property type="entry name" value="Laminin subunit beta-1"/>
    <property type="match status" value="1"/>
</dbReference>
<dbReference type="FunFam" id="2.170.300.10:FF:000004">
    <property type="entry name" value="Laminin subunit beta 1"/>
    <property type="match status" value="1"/>
</dbReference>
<dbReference type="RefSeq" id="XP_028265523.1">
    <property type="nucleotide sequence ID" value="XM_028409722.1"/>
</dbReference>
<dbReference type="SUPFAM" id="SSF58104">
    <property type="entry name" value="Methyl-accepting chemotaxis protein (MCP) signaling domain"/>
    <property type="match status" value="1"/>
</dbReference>
<dbReference type="InterPro" id="IPR056558">
    <property type="entry name" value="LAMB1-4_helical"/>
</dbReference>
<feature type="disulfide bond" evidence="13">
    <location>
        <begin position="299"/>
        <end position="308"/>
    </location>
</feature>
<organism evidence="20 22">
    <name type="scientific">Parambassis ranga</name>
    <name type="common">Indian glassy fish</name>
    <dbReference type="NCBI Taxonomy" id="210632"/>
    <lineage>
        <taxon>Eukaryota</taxon>
        <taxon>Metazoa</taxon>
        <taxon>Chordata</taxon>
        <taxon>Craniata</taxon>
        <taxon>Vertebrata</taxon>
        <taxon>Euteleostomi</taxon>
        <taxon>Actinopterygii</taxon>
        <taxon>Neopterygii</taxon>
        <taxon>Teleostei</taxon>
        <taxon>Neoteleostei</taxon>
        <taxon>Acanthomorphata</taxon>
        <taxon>Ovalentaria</taxon>
        <taxon>Ambassidae</taxon>
        <taxon>Parambassis</taxon>
    </lineage>
</organism>
<keyword evidence="10 13" id="KW-1015">Disulfide bond</keyword>
<evidence type="ECO:0000256" key="8">
    <source>
        <dbReference type="ARBA" id="ARBA00022889"/>
    </source>
</evidence>
<keyword evidence="11" id="KW-0325">Glycoprotein</keyword>
<dbReference type="FunFam" id="2.10.25.10:FF:000084">
    <property type="entry name" value="Laminin subunit alpha 3"/>
    <property type="match status" value="1"/>
</dbReference>
<feature type="domain" description="Laminin EGF-like" evidence="17">
    <location>
        <begin position="1075"/>
        <end position="1135"/>
    </location>
</feature>
<name>A0A6P7IVB0_9TELE</name>
<dbReference type="Gene3D" id="1.20.1170.10">
    <property type="match status" value="1"/>
</dbReference>
<feature type="domain" description="Laminin EGF-like" evidence="17">
    <location>
        <begin position="914"/>
        <end position="963"/>
    </location>
</feature>
<evidence type="ECO:0000259" key="18">
    <source>
        <dbReference type="PROSITE" id="PS51116"/>
    </source>
</evidence>
<dbReference type="PROSITE" id="PS01248">
    <property type="entry name" value="EGF_LAM_1"/>
    <property type="match status" value="5"/>
</dbReference>
<dbReference type="Pfam" id="PF21199">
    <property type="entry name" value="LAMININ_IV_B"/>
    <property type="match status" value="1"/>
</dbReference>
<dbReference type="InterPro" id="IPR008211">
    <property type="entry name" value="Laminin_N"/>
</dbReference>
<evidence type="ECO:0000256" key="6">
    <source>
        <dbReference type="ARBA" id="ARBA00022737"/>
    </source>
</evidence>
<dbReference type="Pfam" id="PF24973">
    <property type="entry name" value="EGF_LMN_ATRN"/>
    <property type="match status" value="2"/>
</dbReference>
<dbReference type="GO" id="GO:0009887">
    <property type="term" value="P:animal organ morphogenesis"/>
    <property type="evidence" value="ECO:0007669"/>
    <property type="project" value="TreeGrafter"/>
</dbReference>
<keyword evidence="6" id="KW-0677">Repeat</keyword>
<evidence type="ECO:0000256" key="7">
    <source>
        <dbReference type="ARBA" id="ARBA00022869"/>
    </source>
</evidence>
<dbReference type="CDD" id="cd00055">
    <property type="entry name" value="EGF_Lam"/>
    <property type="match status" value="13"/>
</dbReference>
<feature type="disulfide bond" evidence="13">
    <location>
        <begin position="1200"/>
        <end position="1209"/>
    </location>
</feature>
<dbReference type="FunFam" id="2.10.25.10:FF:000065">
    <property type="entry name" value="Laminin subunit beta 1"/>
    <property type="match status" value="1"/>
</dbReference>
<dbReference type="GO" id="GO:0016358">
    <property type="term" value="P:dendrite development"/>
    <property type="evidence" value="ECO:0007669"/>
    <property type="project" value="TreeGrafter"/>
</dbReference>
<evidence type="ECO:0000259" key="19">
    <source>
        <dbReference type="PROSITE" id="PS51117"/>
    </source>
</evidence>
<dbReference type="InterPro" id="IPR000742">
    <property type="entry name" value="EGF"/>
</dbReference>
<dbReference type="FunFam" id="2.10.25.10:FF:000135">
    <property type="entry name" value="Laminin subunit beta 4"/>
    <property type="match status" value="2"/>
</dbReference>
<feature type="disulfide bond" evidence="13">
    <location>
        <begin position="480"/>
        <end position="489"/>
    </location>
</feature>
<dbReference type="FunFam" id="2.10.25.10:FF:000011">
    <property type="entry name" value="Cadherin EGF LAG seven-pass G-type receptor"/>
    <property type="match status" value="2"/>
</dbReference>
<feature type="disulfide bond" evidence="13">
    <location>
        <begin position="822"/>
        <end position="839"/>
    </location>
</feature>
<evidence type="ECO:0000313" key="20">
    <source>
        <dbReference type="Proteomes" id="UP000515145"/>
    </source>
</evidence>
<dbReference type="InterPro" id="IPR056863">
    <property type="entry name" value="LMN_ATRN_NET-like_EGF"/>
</dbReference>
<dbReference type="CDD" id="cd22295">
    <property type="entry name" value="cc_LAMB_C"/>
    <property type="match status" value="1"/>
</dbReference>
<dbReference type="PROSITE" id="PS51116">
    <property type="entry name" value="LAMININ_IVB"/>
    <property type="match status" value="1"/>
</dbReference>
<feature type="disulfide bond" evidence="13">
    <location>
        <begin position="1047"/>
        <end position="1056"/>
    </location>
</feature>
<feature type="disulfide bond" evidence="13">
    <location>
        <begin position="933"/>
        <end position="942"/>
    </location>
</feature>
<evidence type="ECO:0000313" key="22">
    <source>
        <dbReference type="RefSeq" id="XP_028265524.1"/>
    </source>
</evidence>
<feature type="disulfide bond" evidence="13">
    <location>
        <begin position="870"/>
        <end position="887"/>
    </location>
</feature>
<dbReference type="InterPro" id="IPR050440">
    <property type="entry name" value="Laminin/Netrin_ECM"/>
</dbReference>
<feature type="disulfide bond" evidence="13">
    <location>
        <begin position="1181"/>
        <end position="1198"/>
    </location>
</feature>
<dbReference type="GO" id="GO:0005604">
    <property type="term" value="C:basement membrane"/>
    <property type="evidence" value="ECO:0007669"/>
    <property type="project" value="UniProtKB-SubCell"/>
</dbReference>
<dbReference type="FunFam" id="2.60.120.260:FF:000010">
    <property type="entry name" value="Laminin subunit beta 1"/>
    <property type="match status" value="1"/>
</dbReference>
<dbReference type="PRINTS" id="PR00011">
    <property type="entry name" value="EGFLAMININ"/>
</dbReference>
<feature type="disulfide bond" evidence="13">
    <location>
        <begin position="427"/>
        <end position="436"/>
    </location>
</feature>
<keyword evidence="4" id="KW-0597">Phosphoprotein</keyword>
<dbReference type="Pfam" id="PF23219">
    <property type="entry name" value="LAMB1"/>
    <property type="match status" value="1"/>
</dbReference>
<dbReference type="SMART" id="SM00136">
    <property type="entry name" value="LamNT"/>
    <property type="match status" value="1"/>
</dbReference>
<dbReference type="FunFam" id="2.10.25.10:FF:000101">
    <property type="entry name" value="Laminin subunit beta 1"/>
    <property type="match status" value="1"/>
</dbReference>
<feature type="region of interest" description="Disordered" evidence="15">
    <location>
        <begin position="1636"/>
        <end position="1655"/>
    </location>
</feature>
<evidence type="ECO:0000256" key="4">
    <source>
        <dbReference type="ARBA" id="ARBA00022553"/>
    </source>
</evidence>
<reference evidence="21 22" key="1">
    <citation type="submission" date="2025-04" db="UniProtKB">
        <authorList>
            <consortium name="RefSeq"/>
        </authorList>
    </citation>
    <scope>IDENTIFICATION</scope>
</reference>
<evidence type="ECO:0000256" key="15">
    <source>
        <dbReference type="SAM" id="MobiDB-lite"/>
    </source>
</evidence>
<dbReference type="FunFam" id="2.10.25.10:FF:000130">
    <property type="entry name" value="Laminin subunit beta 1"/>
    <property type="match status" value="1"/>
</dbReference>
<feature type="disulfide bond" evidence="13">
    <location>
        <begin position="364"/>
        <end position="373"/>
    </location>
</feature>
<dbReference type="Pfam" id="PF00053">
    <property type="entry name" value="EGF_laminin"/>
    <property type="match status" value="11"/>
</dbReference>
<dbReference type="FunFam" id="2.10.25.10:FF:000138">
    <property type="entry name" value="Laminin subunit beta 1"/>
    <property type="match status" value="1"/>
</dbReference>
<feature type="disulfide bond" evidence="13">
    <location>
        <begin position="1103"/>
        <end position="1112"/>
    </location>
</feature>
<evidence type="ECO:0000256" key="10">
    <source>
        <dbReference type="ARBA" id="ARBA00023157"/>
    </source>
</evidence>
<feature type="domain" description="Laminin EGF-like" evidence="17">
    <location>
        <begin position="1179"/>
        <end position="1225"/>
    </location>
</feature>
<dbReference type="Gene3D" id="2.60.120.260">
    <property type="entry name" value="Galactose-binding domain-like"/>
    <property type="match status" value="1"/>
</dbReference>
<accession>A0A6P7IVB0</accession>
<feature type="disulfide bond" evidence="13">
    <location>
        <begin position="820"/>
        <end position="832"/>
    </location>
</feature>
<feature type="disulfide bond" evidence="13">
    <location>
        <begin position="889"/>
        <end position="898"/>
    </location>
</feature>
<dbReference type="GO" id="GO:0007155">
    <property type="term" value="P:cell adhesion"/>
    <property type="evidence" value="ECO:0007669"/>
    <property type="project" value="UniProtKB-KW"/>
</dbReference>
<dbReference type="PANTHER" id="PTHR10574">
    <property type="entry name" value="NETRIN/LAMININ-RELATED"/>
    <property type="match status" value="1"/>
</dbReference>
<evidence type="ECO:0000256" key="5">
    <source>
        <dbReference type="ARBA" id="ARBA00022729"/>
    </source>
</evidence>
<dbReference type="FunFam" id="2.10.25.10:FF:000280">
    <property type="entry name" value="Laminin subunit beta 4"/>
    <property type="match status" value="1"/>
</dbReference>
<feature type="domain" description="Laminin EGF-like" evidence="17">
    <location>
        <begin position="334"/>
        <end position="396"/>
    </location>
</feature>
<evidence type="ECO:0000256" key="2">
    <source>
        <dbReference type="ARBA" id="ARBA00022525"/>
    </source>
</evidence>
<feature type="domain" description="Laminin EGF-like" evidence="17">
    <location>
        <begin position="457"/>
        <end position="508"/>
    </location>
</feature>
<dbReference type="PROSITE" id="PS51117">
    <property type="entry name" value="LAMININ_NTER"/>
    <property type="match status" value="1"/>
</dbReference>
<feature type="disulfide bond" evidence="13">
    <location>
        <begin position="993"/>
        <end position="1002"/>
    </location>
</feature>
<evidence type="ECO:0000256" key="16">
    <source>
        <dbReference type="SAM" id="SignalP"/>
    </source>
</evidence>
<evidence type="ECO:0000256" key="11">
    <source>
        <dbReference type="ARBA" id="ARBA00023180"/>
    </source>
</evidence>
<evidence type="ECO:0000256" key="3">
    <source>
        <dbReference type="ARBA" id="ARBA00022530"/>
    </source>
</evidence>
<keyword evidence="2" id="KW-0964">Secreted</keyword>
<dbReference type="RefSeq" id="XP_028265524.1">
    <property type="nucleotide sequence ID" value="XM_028409723.1"/>
</dbReference>
<comment type="subcellular location">
    <subcellularLocation>
        <location evidence="1">Secreted</location>
        <location evidence="1">Extracellular space</location>
        <location evidence="1">Extracellular matrix</location>
        <location evidence="1">Basement membrane</location>
    </subcellularLocation>
</comment>
<feature type="domain" description="Laminin EGF-like" evidence="17">
    <location>
        <begin position="868"/>
        <end position="913"/>
    </location>
</feature>
<dbReference type="PANTHER" id="PTHR10574:SF197">
    <property type="entry name" value="LAMININ SUBUNIT BETA-1 ISOFORM X1"/>
    <property type="match status" value="1"/>
</dbReference>
<feature type="domain" description="Laminin IV type B" evidence="18">
    <location>
        <begin position="548"/>
        <end position="814"/>
    </location>
</feature>
<dbReference type="SMART" id="SM00181">
    <property type="entry name" value="EGF"/>
    <property type="match status" value="8"/>
</dbReference>
<dbReference type="GO" id="GO:0008045">
    <property type="term" value="P:motor neuron axon guidance"/>
    <property type="evidence" value="ECO:0007669"/>
    <property type="project" value="TreeGrafter"/>
</dbReference>
<dbReference type="InterPro" id="IPR002049">
    <property type="entry name" value="LE_dom"/>
</dbReference>
<evidence type="ECO:0000256" key="13">
    <source>
        <dbReference type="PROSITE-ProRule" id="PRU00460"/>
    </source>
</evidence>
<dbReference type="Proteomes" id="UP000515145">
    <property type="component" value="Chromosome 7"/>
</dbReference>
<feature type="domain" description="Laminin EGF-like" evidence="17">
    <location>
        <begin position="964"/>
        <end position="1022"/>
    </location>
</feature>
<evidence type="ECO:0000256" key="12">
    <source>
        <dbReference type="ARBA" id="ARBA00023292"/>
    </source>
</evidence>
<proteinExistence type="predicted"/>
<feature type="disulfide bond" evidence="13">
    <location>
        <begin position="841"/>
        <end position="850"/>
    </location>
</feature>
<dbReference type="CTD" id="553337"/>
<dbReference type="GO" id="GO:0032991">
    <property type="term" value="C:protein-containing complex"/>
    <property type="evidence" value="ECO:0007669"/>
    <property type="project" value="UniProtKB-ARBA"/>
</dbReference>
<keyword evidence="5 16" id="KW-0732">Signal</keyword>
<evidence type="ECO:0000256" key="9">
    <source>
        <dbReference type="ARBA" id="ARBA00023054"/>
    </source>
</evidence>